<keyword evidence="2" id="KW-0472">Membrane</keyword>
<evidence type="ECO:0000256" key="1">
    <source>
        <dbReference type="ARBA" id="ARBA00022737"/>
    </source>
</evidence>
<keyword evidence="2" id="KW-1133">Transmembrane helix</keyword>
<dbReference type="InterPro" id="IPR003409">
    <property type="entry name" value="MORN"/>
</dbReference>
<feature type="transmembrane region" description="Helical" evidence="2">
    <location>
        <begin position="5"/>
        <end position="22"/>
    </location>
</feature>
<evidence type="ECO:0000313" key="3">
    <source>
        <dbReference type="EMBL" id="MCC4212042.1"/>
    </source>
</evidence>
<comment type="caution">
    <text evidence="3">The sequence shown here is derived from an EMBL/GenBank/DDBJ whole genome shotgun (WGS) entry which is preliminary data.</text>
</comment>
<protein>
    <recommendedName>
        <fullName evidence="5">MORN repeat protein</fullName>
    </recommendedName>
</protein>
<keyword evidence="4" id="KW-1185">Reference proteome</keyword>
<dbReference type="SMART" id="SM00698">
    <property type="entry name" value="MORN"/>
    <property type="match status" value="3"/>
</dbReference>
<evidence type="ECO:0000313" key="4">
    <source>
        <dbReference type="Proteomes" id="UP001197770"/>
    </source>
</evidence>
<evidence type="ECO:0000256" key="2">
    <source>
        <dbReference type="SAM" id="Phobius"/>
    </source>
</evidence>
<dbReference type="PANTHER" id="PTHR23084">
    <property type="entry name" value="PHOSPHATIDYLINOSITOL-4-PHOSPHATE 5-KINASE RELATED"/>
    <property type="match status" value="1"/>
</dbReference>
<dbReference type="Gene3D" id="2.20.110.10">
    <property type="entry name" value="Histone H3 K4-specific methyltransferase SET7/9 N-terminal domain"/>
    <property type="match status" value="2"/>
</dbReference>
<dbReference type="Pfam" id="PF02493">
    <property type="entry name" value="MORN"/>
    <property type="match status" value="4"/>
</dbReference>
<sequence>MKKILPYILTGIVTAVAVYLFIENQHLKSNAETEGDADTLGFSVEQRNEIARADSLLLAGSYEEAQSAYDNLPESVGLERELRRKISTKILDLDNQLRYTKNKKSLNTVTDTTLTKNEDIELQEVDSLNFALTKAQLELKNIRMQMQQKVFGEYLTFKSKKGNRLHYVGEVKNKKANGLGIAILDTGSRYEGEWRNGMRHGKGTFYWIDGEHYEGNYVNDMRSGMGTYYWPNGEKFTGEWKDDLRNGEGVFYGKDGEVIASGIWKDDKLEEQDKDK</sequence>
<accession>A0ABS8GPY5</accession>
<evidence type="ECO:0008006" key="5">
    <source>
        <dbReference type="Google" id="ProtNLM"/>
    </source>
</evidence>
<keyword evidence="2" id="KW-0812">Transmembrane</keyword>
<reference evidence="3 4" key="1">
    <citation type="submission" date="2021-11" db="EMBL/GenBank/DDBJ databases">
        <title>Seasonal and diel survey of microbial diversity of the Tyrrhenian coast.</title>
        <authorList>
            <person name="Gattoni G."/>
            <person name="Corral P."/>
        </authorList>
    </citation>
    <scope>NUCLEOTIDE SEQUENCE [LARGE SCALE GENOMIC DNA]</scope>
    <source>
        <strain evidence="3 4">Mr9</strain>
    </source>
</reference>
<organism evidence="3 4">
    <name type="scientific">Leeuwenhoekiella parthenopeia</name>
    <dbReference type="NCBI Taxonomy" id="2890320"/>
    <lineage>
        <taxon>Bacteria</taxon>
        <taxon>Pseudomonadati</taxon>
        <taxon>Bacteroidota</taxon>
        <taxon>Flavobacteriia</taxon>
        <taxon>Flavobacteriales</taxon>
        <taxon>Flavobacteriaceae</taxon>
        <taxon>Leeuwenhoekiella</taxon>
    </lineage>
</organism>
<gene>
    <name evidence="3" type="ORF">LLW17_04870</name>
</gene>
<proteinExistence type="predicted"/>
<dbReference type="EMBL" id="JAJGMW010000004">
    <property type="protein sequence ID" value="MCC4212042.1"/>
    <property type="molecule type" value="Genomic_DNA"/>
</dbReference>
<dbReference type="PANTHER" id="PTHR23084:SF263">
    <property type="entry name" value="MORN REPEAT-CONTAINING PROTEIN 1"/>
    <property type="match status" value="1"/>
</dbReference>
<dbReference type="SUPFAM" id="SSF82185">
    <property type="entry name" value="Histone H3 K4-specific methyltransferase SET7/9 N-terminal domain"/>
    <property type="match status" value="1"/>
</dbReference>
<dbReference type="RefSeq" id="WP_228229138.1">
    <property type="nucleotide sequence ID" value="NZ_JAJGMW010000004.1"/>
</dbReference>
<dbReference type="Proteomes" id="UP001197770">
    <property type="component" value="Unassembled WGS sequence"/>
</dbReference>
<name>A0ABS8GPY5_9FLAO</name>
<keyword evidence="1" id="KW-0677">Repeat</keyword>